<dbReference type="Proteomes" id="UP001499843">
    <property type="component" value="Unassembled WGS sequence"/>
</dbReference>
<dbReference type="EMBL" id="BAAAQX010000081">
    <property type="protein sequence ID" value="GAA2220049.1"/>
    <property type="molecule type" value="Genomic_DNA"/>
</dbReference>
<evidence type="ECO:0000256" key="1">
    <source>
        <dbReference type="SAM" id="SignalP"/>
    </source>
</evidence>
<dbReference type="InterPro" id="IPR013830">
    <property type="entry name" value="SGNH_hydro"/>
</dbReference>
<feature type="domain" description="SGNH hydrolase-type esterase" evidence="2">
    <location>
        <begin position="38"/>
        <end position="200"/>
    </location>
</feature>
<keyword evidence="4" id="KW-1185">Reference proteome</keyword>
<feature type="signal peptide" evidence="1">
    <location>
        <begin position="1"/>
        <end position="23"/>
    </location>
</feature>
<dbReference type="CDD" id="cd00229">
    <property type="entry name" value="SGNH_hydrolase"/>
    <property type="match status" value="1"/>
</dbReference>
<dbReference type="Pfam" id="PF13472">
    <property type="entry name" value="Lipase_GDSL_2"/>
    <property type="match status" value="1"/>
</dbReference>
<name>A0ABN3D5B0_9ACTN</name>
<accession>A0ABN3D5B0</accession>
<keyword evidence="1" id="KW-0732">Signal</keyword>
<evidence type="ECO:0000313" key="3">
    <source>
        <dbReference type="EMBL" id="GAA2220049.1"/>
    </source>
</evidence>
<gene>
    <name evidence="3" type="ORF">GCM10009850_121800</name>
</gene>
<organism evidence="3 4">
    <name type="scientific">Nonomuraea monospora</name>
    <dbReference type="NCBI Taxonomy" id="568818"/>
    <lineage>
        <taxon>Bacteria</taxon>
        <taxon>Bacillati</taxon>
        <taxon>Actinomycetota</taxon>
        <taxon>Actinomycetes</taxon>
        <taxon>Streptosporangiales</taxon>
        <taxon>Streptosporangiaceae</taxon>
        <taxon>Nonomuraea</taxon>
    </lineage>
</organism>
<dbReference type="GO" id="GO:0016787">
    <property type="term" value="F:hydrolase activity"/>
    <property type="evidence" value="ECO:0007669"/>
    <property type="project" value="UniProtKB-KW"/>
</dbReference>
<dbReference type="SUPFAM" id="SSF52266">
    <property type="entry name" value="SGNH hydrolase"/>
    <property type="match status" value="1"/>
</dbReference>
<keyword evidence="3" id="KW-0378">Hydrolase</keyword>
<protein>
    <submittedName>
        <fullName evidence="3">SGNH/GDSL hydrolase family protein</fullName>
    </submittedName>
</protein>
<proteinExistence type="predicted"/>
<comment type="caution">
    <text evidence="3">The sequence shown here is derived from an EMBL/GenBank/DDBJ whole genome shotgun (WGS) entry which is preliminary data.</text>
</comment>
<sequence>MRGLMRRVLVVGAVLGLPSCAFATKPPLVKAHAPVMMFVGDSFTVGSGPVPPWQTYASQTARLLGWQPIIAGAGGTGFCNEGRAGRTFQRSFEEELAWRPAPDLLVISGGHNDRRWSQERVRGAAASLLSEVRAHWPETRTVVVGPIWLGKPPQKAYGVRDAVAEAARAGKVSFLDPMRRSWPEEAILPDGVHPTLAGHEGLATWLAAELA</sequence>
<feature type="chain" id="PRO_5045312884" evidence="1">
    <location>
        <begin position="24"/>
        <end position="211"/>
    </location>
</feature>
<evidence type="ECO:0000259" key="2">
    <source>
        <dbReference type="Pfam" id="PF13472"/>
    </source>
</evidence>
<dbReference type="Gene3D" id="3.40.50.1110">
    <property type="entry name" value="SGNH hydrolase"/>
    <property type="match status" value="1"/>
</dbReference>
<dbReference type="InterPro" id="IPR036514">
    <property type="entry name" value="SGNH_hydro_sf"/>
</dbReference>
<evidence type="ECO:0000313" key="4">
    <source>
        <dbReference type="Proteomes" id="UP001499843"/>
    </source>
</evidence>
<reference evidence="3 4" key="1">
    <citation type="journal article" date="2019" name="Int. J. Syst. Evol. Microbiol.">
        <title>The Global Catalogue of Microorganisms (GCM) 10K type strain sequencing project: providing services to taxonomists for standard genome sequencing and annotation.</title>
        <authorList>
            <consortium name="The Broad Institute Genomics Platform"/>
            <consortium name="The Broad Institute Genome Sequencing Center for Infectious Disease"/>
            <person name="Wu L."/>
            <person name="Ma J."/>
        </authorList>
    </citation>
    <scope>NUCLEOTIDE SEQUENCE [LARGE SCALE GENOMIC DNA]</scope>
    <source>
        <strain evidence="3 4">JCM 16114</strain>
    </source>
</reference>